<comment type="caution">
    <text evidence="1">The sequence shown here is derived from an EMBL/GenBank/DDBJ whole genome shotgun (WGS) entry which is preliminary data.</text>
</comment>
<evidence type="ECO:0000313" key="1">
    <source>
        <dbReference type="EMBL" id="PIN14951.1"/>
    </source>
</evidence>
<gene>
    <name evidence="1" type="ORF">CDL12_12426</name>
</gene>
<protein>
    <submittedName>
        <fullName evidence="1">Uncharacterized protein</fullName>
    </submittedName>
</protein>
<reference evidence="2" key="1">
    <citation type="journal article" date="2018" name="Gigascience">
        <title>Genome assembly of the Pink Ipe (Handroanthus impetiginosus, Bignoniaceae), a highly valued, ecologically keystone Neotropical timber forest tree.</title>
        <authorList>
            <person name="Silva-Junior O.B."/>
            <person name="Grattapaglia D."/>
            <person name="Novaes E."/>
            <person name="Collevatti R.G."/>
        </authorList>
    </citation>
    <scope>NUCLEOTIDE SEQUENCE [LARGE SCALE GENOMIC DNA]</scope>
    <source>
        <strain evidence="2">cv. UFG-1</strain>
    </source>
</reference>
<dbReference type="Proteomes" id="UP000231279">
    <property type="component" value="Unassembled WGS sequence"/>
</dbReference>
<dbReference type="EMBL" id="NKXS01002183">
    <property type="protein sequence ID" value="PIN14951.1"/>
    <property type="molecule type" value="Genomic_DNA"/>
</dbReference>
<name>A0A2G9HBQ1_9LAMI</name>
<evidence type="ECO:0000313" key="2">
    <source>
        <dbReference type="Proteomes" id="UP000231279"/>
    </source>
</evidence>
<dbReference type="AlphaFoldDB" id="A0A2G9HBQ1"/>
<sequence length="74" mass="8649">MEKISCLNTHCPNLIKYAIFNFPIFSRLLLNRQLERWRVFPFATHSTLMLFFGFQVVDNPNQIDSPTQLEGSTT</sequence>
<accession>A0A2G9HBQ1</accession>
<proteinExistence type="predicted"/>
<keyword evidence="2" id="KW-1185">Reference proteome</keyword>
<organism evidence="1 2">
    <name type="scientific">Handroanthus impetiginosus</name>
    <dbReference type="NCBI Taxonomy" id="429701"/>
    <lineage>
        <taxon>Eukaryota</taxon>
        <taxon>Viridiplantae</taxon>
        <taxon>Streptophyta</taxon>
        <taxon>Embryophyta</taxon>
        <taxon>Tracheophyta</taxon>
        <taxon>Spermatophyta</taxon>
        <taxon>Magnoliopsida</taxon>
        <taxon>eudicotyledons</taxon>
        <taxon>Gunneridae</taxon>
        <taxon>Pentapetalae</taxon>
        <taxon>asterids</taxon>
        <taxon>lamiids</taxon>
        <taxon>Lamiales</taxon>
        <taxon>Bignoniaceae</taxon>
        <taxon>Crescentiina</taxon>
        <taxon>Tabebuia alliance</taxon>
        <taxon>Handroanthus</taxon>
    </lineage>
</organism>